<dbReference type="Proteomes" id="UP000235145">
    <property type="component" value="Unassembled WGS sequence"/>
</dbReference>
<reference evidence="2 3" key="1">
    <citation type="journal article" date="2017" name="Nat. Commun.">
        <title>Genome assembly with in vitro proximity ligation data and whole-genome triplication in lettuce.</title>
        <authorList>
            <person name="Reyes-Chin-Wo S."/>
            <person name="Wang Z."/>
            <person name="Yang X."/>
            <person name="Kozik A."/>
            <person name="Arikit S."/>
            <person name="Song C."/>
            <person name="Xia L."/>
            <person name="Froenicke L."/>
            <person name="Lavelle D.O."/>
            <person name="Truco M.J."/>
            <person name="Xia R."/>
            <person name="Zhu S."/>
            <person name="Xu C."/>
            <person name="Xu H."/>
            <person name="Xu X."/>
            <person name="Cox K."/>
            <person name="Korf I."/>
            <person name="Meyers B.C."/>
            <person name="Michelmore R.W."/>
        </authorList>
    </citation>
    <scope>NUCLEOTIDE SEQUENCE [LARGE SCALE GENOMIC DNA]</scope>
    <source>
        <strain evidence="3">cv. Salinas</strain>
        <tissue evidence="2">Seedlings</tissue>
    </source>
</reference>
<sequence length="83" mass="9560">MVVTHRPYQVIQPLSPKHHIVGSIEIKQNRVVDEGSSQGKSLSRKYLIVTYSKYGNKGRNSRSCKGHGRPSEKVWRVKERKIM</sequence>
<evidence type="ECO:0000313" key="2">
    <source>
        <dbReference type="EMBL" id="KAJ0226092.1"/>
    </source>
</evidence>
<keyword evidence="3" id="KW-1185">Reference proteome</keyword>
<feature type="region of interest" description="Disordered" evidence="1">
    <location>
        <begin position="57"/>
        <end position="83"/>
    </location>
</feature>
<accession>A0A9R1WNV5</accession>
<evidence type="ECO:0000313" key="3">
    <source>
        <dbReference type="Proteomes" id="UP000235145"/>
    </source>
</evidence>
<name>A0A9R1WNV5_LACSA</name>
<dbReference type="EMBL" id="NBSK02000001">
    <property type="protein sequence ID" value="KAJ0226092.1"/>
    <property type="molecule type" value="Genomic_DNA"/>
</dbReference>
<comment type="caution">
    <text evidence="2">The sequence shown here is derived from an EMBL/GenBank/DDBJ whole genome shotgun (WGS) entry which is preliminary data.</text>
</comment>
<feature type="compositionally biased region" description="Basic residues" evidence="1">
    <location>
        <begin position="59"/>
        <end position="68"/>
    </location>
</feature>
<dbReference type="AlphaFoldDB" id="A0A9R1WNV5"/>
<proteinExistence type="predicted"/>
<gene>
    <name evidence="2" type="ORF">LSAT_V11C100047260</name>
</gene>
<feature type="compositionally biased region" description="Basic and acidic residues" evidence="1">
    <location>
        <begin position="69"/>
        <end position="83"/>
    </location>
</feature>
<protein>
    <submittedName>
        <fullName evidence="2">Uncharacterized protein</fullName>
    </submittedName>
</protein>
<evidence type="ECO:0000256" key="1">
    <source>
        <dbReference type="SAM" id="MobiDB-lite"/>
    </source>
</evidence>
<organism evidence="2 3">
    <name type="scientific">Lactuca sativa</name>
    <name type="common">Garden lettuce</name>
    <dbReference type="NCBI Taxonomy" id="4236"/>
    <lineage>
        <taxon>Eukaryota</taxon>
        <taxon>Viridiplantae</taxon>
        <taxon>Streptophyta</taxon>
        <taxon>Embryophyta</taxon>
        <taxon>Tracheophyta</taxon>
        <taxon>Spermatophyta</taxon>
        <taxon>Magnoliopsida</taxon>
        <taxon>eudicotyledons</taxon>
        <taxon>Gunneridae</taxon>
        <taxon>Pentapetalae</taxon>
        <taxon>asterids</taxon>
        <taxon>campanulids</taxon>
        <taxon>Asterales</taxon>
        <taxon>Asteraceae</taxon>
        <taxon>Cichorioideae</taxon>
        <taxon>Cichorieae</taxon>
        <taxon>Lactucinae</taxon>
        <taxon>Lactuca</taxon>
    </lineage>
</organism>